<feature type="signal peptide" evidence="1">
    <location>
        <begin position="1"/>
        <end position="19"/>
    </location>
</feature>
<sequence length="133" mass="15299">MKAFTLLIITSFFVFVANAQVFVNQTNINLEPATYCSVRLGSGLFMNGYHAFVDYGQSVQNSRNRVMTDEYGEKMVLHSKIHLLNFMASNGWKFVEVLEDSDEDGTSFNYVFRKEDTLITKLSMEEWDCIPQL</sequence>
<comment type="caution">
    <text evidence="2">The sequence shown here is derived from an EMBL/GenBank/DDBJ whole genome shotgun (WGS) entry which is preliminary data.</text>
</comment>
<name>A0A9X1HKD8_9BACT</name>
<proteinExistence type="predicted"/>
<evidence type="ECO:0000313" key="2">
    <source>
        <dbReference type="EMBL" id="MCA6073753.1"/>
    </source>
</evidence>
<evidence type="ECO:0000256" key="1">
    <source>
        <dbReference type="SAM" id="SignalP"/>
    </source>
</evidence>
<dbReference type="AlphaFoldDB" id="A0A9X1HKD8"/>
<protein>
    <recommendedName>
        <fullName evidence="4">DUF4177 domain-containing protein</fullName>
    </recommendedName>
</protein>
<gene>
    <name evidence="2" type="ORF">LDX50_02685</name>
</gene>
<evidence type="ECO:0008006" key="4">
    <source>
        <dbReference type="Google" id="ProtNLM"/>
    </source>
</evidence>
<dbReference type="EMBL" id="JAIXNE010000001">
    <property type="protein sequence ID" value="MCA6073753.1"/>
    <property type="molecule type" value="Genomic_DNA"/>
</dbReference>
<keyword evidence="3" id="KW-1185">Reference proteome</keyword>
<dbReference type="Proteomes" id="UP001139409">
    <property type="component" value="Unassembled WGS sequence"/>
</dbReference>
<feature type="chain" id="PRO_5040958460" description="DUF4177 domain-containing protein" evidence="1">
    <location>
        <begin position="20"/>
        <end position="133"/>
    </location>
</feature>
<keyword evidence="1" id="KW-0732">Signal</keyword>
<organism evidence="2 3">
    <name type="scientific">Fulvivirga sedimenti</name>
    <dbReference type="NCBI Taxonomy" id="2879465"/>
    <lineage>
        <taxon>Bacteria</taxon>
        <taxon>Pseudomonadati</taxon>
        <taxon>Bacteroidota</taxon>
        <taxon>Cytophagia</taxon>
        <taxon>Cytophagales</taxon>
        <taxon>Fulvivirgaceae</taxon>
        <taxon>Fulvivirga</taxon>
    </lineage>
</organism>
<dbReference type="RefSeq" id="WP_225696864.1">
    <property type="nucleotide sequence ID" value="NZ_JAIXNE010000001.1"/>
</dbReference>
<reference evidence="2" key="1">
    <citation type="submission" date="2021-09" db="EMBL/GenBank/DDBJ databases">
        <title>Fulvivirga sp. isolated from coastal sediment.</title>
        <authorList>
            <person name="Yu H."/>
        </authorList>
    </citation>
    <scope>NUCLEOTIDE SEQUENCE</scope>
    <source>
        <strain evidence="2">1062</strain>
    </source>
</reference>
<evidence type="ECO:0000313" key="3">
    <source>
        <dbReference type="Proteomes" id="UP001139409"/>
    </source>
</evidence>
<accession>A0A9X1HKD8</accession>